<keyword evidence="5" id="KW-0694">RNA-binding</keyword>
<dbReference type="InterPro" id="IPR005824">
    <property type="entry name" value="KOW"/>
</dbReference>
<evidence type="ECO:0000256" key="3">
    <source>
        <dbReference type="ARBA" id="ARBA00023274"/>
    </source>
</evidence>
<evidence type="ECO:0000313" key="9">
    <source>
        <dbReference type="Proteomes" id="UP000316360"/>
    </source>
</evidence>
<dbReference type="Pfam" id="PF00467">
    <property type="entry name" value="KOW"/>
    <property type="match status" value="1"/>
</dbReference>
<evidence type="ECO:0000256" key="5">
    <source>
        <dbReference type="HAMAP-Rule" id="MF_01326"/>
    </source>
</evidence>
<dbReference type="CDD" id="cd06089">
    <property type="entry name" value="KOW_RPL26"/>
    <property type="match status" value="1"/>
</dbReference>
<evidence type="ECO:0000259" key="6">
    <source>
        <dbReference type="Pfam" id="PF00467"/>
    </source>
</evidence>
<organism evidence="8 9">
    <name type="scientific">Aerophobetes bacterium</name>
    <dbReference type="NCBI Taxonomy" id="2030807"/>
    <lineage>
        <taxon>Bacteria</taxon>
        <taxon>Candidatus Aerophobota</taxon>
    </lineage>
</organism>
<comment type="subunit">
    <text evidence="5">Part of the 50S ribosomal subunit.</text>
</comment>
<dbReference type="SUPFAM" id="SSF50104">
    <property type="entry name" value="Translation proteins SH3-like domain"/>
    <property type="match status" value="1"/>
</dbReference>
<evidence type="ECO:0000259" key="7">
    <source>
        <dbReference type="Pfam" id="PF17136"/>
    </source>
</evidence>
<feature type="domain" description="Large ribosomal subunit protein uL24 C-terminal" evidence="7">
    <location>
        <begin position="34"/>
        <end position="102"/>
    </location>
</feature>
<comment type="caution">
    <text evidence="8">The sequence shown here is derived from an EMBL/GenBank/DDBJ whole genome shotgun (WGS) entry which is preliminary data.</text>
</comment>
<evidence type="ECO:0000256" key="4">
    <source>
        <dbReference type="ARBA" id="ARBA00035206"/>
    </source>
</evidence>
<dbReference type="InterPro" id="IPR041988">
    <property type="entry name" value="Ribosomal_uL24_KOW"/>
</dbReference>
<gene>
    <name evidence="5" type="primary">rplX</name>
    <name evidence="8" type="ORF">E3J84_01900</name>
</gene>
<comment type="function">
    <text evidence="5">One of two assembly initiator proteins, it binds directly to the 5'-end of the 23S rRNA, where it nucleates assembly of the 50S subunit.</text>
</comment>
<comment type="function">
    <text evidence="5">One of the proteins that surrounds the polypeptide exit tunnel on the outside of the subunit.</text>
</comment>
<feature type="domain" description="KOW" evidence="6">
    <location>
        <begin position="2"/>
        <end position="32"/>
    </location>
</feature>
<dbReference type="HAMAP" id="MF_01326_B">
    <property type="entry name" value="Ribosomal_uL24_B"/>
    <property type="match status" value="1"/>
</dbReference>
<dbReference type="GO" id="GO:0006412">
    <property type="term" value="P:translation"/>
    <property type="evidence" value="ECO:0007669"/>
    <property type="project" value="UniProtKB-UniRule"/>
</dbReference>
<dbReference type="GO" id="GO:0003735">
    <property type="term" value="F:structural constituent of ribosome"/>
    <property type="evidence" value="ECO:0007669"/>
    <property type="project" value="InterPro"/>
</dbReference>
<comment type="similarity">
    <text evidence="1 5">Belongs to the universal ribosomal protein uL24 family.</text>
</comment>
<dbReference type="GO" id="GO:0005840">
    <property type="term" value="C:ribosome"/>
    <property type="evidence" value="ECO:0007669"/>
    <property type="project" value="UniProtKB-KW"/>
</dbReference>
<dbReference type="Proteomes" id="UP000316360">
    <property type="component" value="Unassembled WGS sequence"/>
</dbReference>
<keyword evidence="3 5" id="KW-0687">Ribonucleoprotein</keyword>
<dbReference type="InterPro" id="IPR003256">
    <property type="entry name" value="Ribosomal_uL24"/>
</dbReference>
<name>A0A523S2K6_UNCAE</name>
<dbReference type="EMBL" id="SOKJ01000100">
    <property type="protein sequence ID" value="TET12232.1"/>
    <property type="molecule type" value="Genomic_DNA"/>
</dbReference>
<dbReference type="Pfam" id="PF17136">
    <property type="entry name" value="ribosomal_L24"/>
    <property type="match status" value="1"/>
</dbReference>
<dbReference type="GO" id="GO:0019843">
    <property type="term" value="F:rRNA binding"/>
    <property type="evidence" value="ECO:0007669"/>
    <property type="project" value="UniProtKB-UniRule"/>
</dbReference>
<sequence>MNDEVVVTSGKNRGKQGKVIQKIPKEDRLVVEGVNITKRHIRPTRRGQQSGIVEREAPIHSSNVMLACPRCGKKTRIGMRISKQSLTEEKKLRFCKKCGETID</sequence>
<dbReference type="GO" id="GO:1990904">
    <property type="term" value="C:ribonucleoprotein complex"/>
    <property type="evidence" value="ECO:0007669"/>
    <property type="project" value="UniProtKB-KW"/>
</dbReference>
<dbReference type="PANTHER" id="PTHR12903">
    <property type="entry name" value="MITOCHONDRIAL RIBOSOMAL PROTEIN L24"/>
    <property type="match status" value="1"/>
</dbReference>
<keyword evidence="5" id="KW-0699">rRNA-binding</keyword>
<evidence type="ECO:0000256" key="1">
    <source>
        <dbReference type="ARBA" id="ARBA00010618"/>
    </source>
</evidence>
<dbReference type="InterPro" id="IPR014722">
    <property type="entry name" value="Rib_uL2_dom2"/>
</dbReference>
<keyword evidence="2 5" id="KW-0689">Ribosomal protein</keyword>
<dbReference type="Gene3D" id="2.30.30.30">
    <property type="match status" value="1"/>
</dbReference>
<evidence type="ECO:0000313" key="8">
    <source>
        <dbReference type="EMBL" id="TET12232.1"/>
    </source>
</evidence>
<accession>A0A523S2K6</accession>
<protein>
    <recommendedName>
        <fullName evidence="4 5">Large ribosomal subunit protein uL24</fullName>
    </recommendedName>
</protein>
<dbReference type="InterPro" id="IPR057264">
    <property type="entry name" value="Ribosomal_uL24_C"/>
</dbReference>
<dbReference type="NCBIfam" id="TIGR01079">
    <property type="entry name" value="rplX_bact"/>
    <property type="match status" value="1"/>
</dbReference>
<proteinExistence type="inferred from homology"/>
<dbReference type="InterPro" id="IPR008991">
    <property type="entry name" value="Translation_prot_SH3-like_sf"/>
</dbReference>
<evidence type="ECO:0000256" key="2">
    <source>
        <dbReference type="ARBA" id="ARBA00022980"/>
    </source>
</evidence>
<reference evidence="8 9" key="1">
    <citation type="submission" date="2019-03" db="EMBL/GenBank/DDBJ databases">
        <title>Metabolic potential of uncultured bacteria and archaea associated with petroleum seepage in deep-sea sediments.</title>
        <authorList>
            <person name="Dong X."/>
            <person name="Hubert C."/>
        </authorList>
    </citation>
    <scope>NUCLEOTIDE SEQUENCE [LARGE SCALE GENOMIC DNA]</scope>
    <source>
        <strain evidence="8">E44_bin7</strain>
    </source>
</reference>
<dbReference type="AlphaFoldDB" id="A0A523S2K6"/>